<feature type="region of interest" description="Disordered" evidence="1">
    <location>
        <begin position="1"/>
        <end position="51"/>
    </location>
</feature>
<comment type="caution">
    <text evidence="2">The sequence shown here is derived from an EMBL/GenBank/DDBJ whole genome shotgun (WGS) entry which is preliminary data.</text>
</comment>
<feature type="non-terminal residue" evidence="2">
    <location>
        <position position="51"/>
    </location>
</feature>
<dbReference type="EMBL" id="ADVL01000167">
    <property type="protein sequence ID" value="EFH12792.1"/>
    <property type="molecule type" value="Genomic_DNA"/>
</dbReference>
<organism evidence="2 3">
    <name type="scientific">Pseudoroseomonas cervicalis ATCC 49957</name>
    <dbReference type="NCBI Taxonomy" id="525371"/>
    <lineage>
        <taxon>Bacteria</taxon>
        <taxon>Pseudomonadati</taxon>
        <taxon>Pseudomonadota</taxon>
        <taxon>Alphaproteobacteria</taxon>
        <taxon>Acetobacterales</taxon>
        <taxon>Roseomonadaceae</taxon>
        <taxon>Roseomonas</taxon>
    </lineage>
</organism>
<dbReference type="AlphaFoldDB" id="D5RIT1"/>
<feature type="compositionally biased region" description="Low complexity" evidence="1">
    <location>
        <begin position="1"/>
        <end position="36"/>
    </location>
</feature>
<sequence>MAASCSGSGSAAARANQPGAAPRGAGSVARGAAAEGVEADDLRRGLGLGRG</sequence>
<name>D5RIT1_9PROT</name>
<dbReference type="HOGENOM" id="CLU_3111332_0_0_5"/>
<dbReference type="Proteomes" id="UP000005324">
    <property type="component" value="Unassembled WGS sequence"/>
</dbReference>
<reference evidence="2 3" key="1">
    <citation type="submission" date="2010-04" db="EMBL/GenBank/DDBJ databases">
        <authorList>
            <person name="Qin X."/>
            <person name="Bachman B."/>
            <person name="Battles P."/>
            <person name="Bell A."/>
            <person name="Bess C."/>
            <person name="Bickham C."/>
            <person name="Chaboub L."/>
            <person name="Chen D."/>
            <person name="Coyle M."/>
            <person name="Deiros D.R."/>
            <person name="Dinh H."/>
            <person name="Forbes L."/>
            <person name="Fowler G."/>
            <person name="Francisco L."/>
            <person name="Fu Q."/>
            <person name="Gubbala S."/>
            <person name="Hale W."/>
            <person name="Han Y."/>
            <person name="Hemphill L."/>
            <person name="Highlander S.K."/>
            <person name="Hirani K."/>
            <person name="Hogues M."/>
            <person name="Jackson L."/>
            <person name="Jakkamsetti A."/>
            <person name="Javaid M."/>
            <person name="Jiang H."/>
            <person name="Korchina V."/>
            <person name="Kovar C."/>
            <person name="Lara F."/>
            <person name="Lee S."/>
            <person name="Mata R."/>
            <person name="Mathew T."/>
            <person name="Moen C."/>
            <person name="Morales K."/>
            <person name="Munidasa M."/>
            <person name="Nazareth L."/>
            <person name="Ngo R."/>
            <person name="Nguyen L."/>
            <person name="Okwuonu G."/>
            <person name="Ongeri F."/>
            <person name="Patil S."/>
            <person name="Petrosino J."/>
            <person name="Pham C."/>
            <person name="Pham P."/>
            <person name="Pu L.-L."/>
            <person name="Puazo M."/>
            <person name="Raj R."/>
            <person name="Reid J."/>
            <person name="Rouhana J."/>
            <person name="Saada N."/>
            <person name="Shang Y."/>
            <person name="Simmons D."/>
            <person name="Thornton R."/>
            <person name="Warren J."/>
            <person name="Weissenberger G."/>
            <person name="Zhang J."/>
            <person name="Zhang L."/>
            <person name="Zhou C."/>
            <person name="Zhu D."/>
            <person name="Muzny D."/>
            <person name="Worley K."/>
            <person name="Gibbs R."/>
        </authorList>
    </citation>
    <scope>NUCLEOTIDE SEQUENCE [LARGE SCALE GENOMIC DNA]</scope>
    <source>
        <strain evidence="2 3">ATCC 49957</strain>
    </source>
</reference>
<protein>
    <submittedName>
        <fullName evidence="2">Uncharacterized protein</fullName>
    </submittedName>
</protein>
<evidence type="ECO:0000313" key="2">
    <source>
        <dbReference type="EMBL" id="EFH12792.1"/>
    </source>
</evidence>
<accession>D5RIT1</accession>
<evidence type="ECO:0000313" key="3">
    <source>
        <dbReference type="Proteomes" id="UP000005324"/>
    </source>
</evidence>
<gene>
    <name evidence="2" type="ORF">HMPREF0731_0991</name>
</gene>
<keyword evidence="3" id="KW-1185">Reference proteome</keyword>
<evidence type="ECO:0000256" key="1">
    <source>
        <dbReference type="SAM" id="MobiDB-lite"/>
    </source>
</evidence>
<proteinExistence type="predicted"/>